<reference evidence="2" key="1">
    <citation type="journal article" date="2019" name="Plant Biotechnol. J.">
        <title>Genome sequencing of the Australian wild diploid species Gossypium australe highlights disease resistance and delayed gland morphogenesis.</title>
        <authorList>
            <person name="Cai Y."/>
            <person name="Cai X."/>
            <person name="Wang Q."/>
            <person name="Wang P."/>
            <person name="Zhang Y."/>
            <person name="Cai C."/>
            <person name="Xu Y."/>
            <person name="Wang K."/>
            <person name="Zhou Z."/>
            <person name="Wang C."/>
            <person name="Geng S."/>
            <person name="Li B."/>
            <person name="Dong Q."/>
            <person name="Hou Y."/>
            <person name="Wang H."/>
            <person name="Ai P."/>
            <person name="Liu Z."/>
            <person name="Yi F."/>
            <person name="Sun M."/>
            <person name="An G."/>
            <person name="Cheng J."/>
            <person name="Zhang Y."/>
            <person name="Shi Q."/>
            <person name="Xie Y."/>
            <person name="Shi X."/>
            <person name="Chang Y."/>
            <person name="Huang F."/>
            <person name="Chen Y."/>
            <person name="Hong S."/>
            <person name="Mi L."/>
            <person name="Sun Q."/>
            <person name="Zhang L."/>
            <person name="Zhou B."/>
            <person name="Peng R."/>
            <person name="Zhang X."/>
            <person name="Liu F."/>
        </authorList>
    </citation>
    <scope>NUCLEOTIDE SEQUENCE [LARGE SCALE GENOMIC DNA]</scope>
    <source>
        <strain evidence="2">cv. PA1801</strain>
    </source>
</reference>
<evidence type="ECO:0000313" key="2">
    <source>
        <dbReference type="Proteomes" id="UP000325315"/>
    </source>
</evidence>
<evidence type="ECO:0000313" key="1">
    <source>
        <dbReference type="EMBL" id="KAA3474176.1"/>
    </source>
</evidence>
<protein>
    <submittedName>
        <fullName evidence="1">Uncharacterized protein</fullName>
    </submittedName>
</protein>
<dbReference type="Proteomes" id="UP000325315">
    <property type="component" value="Unassembled WGS sequence"/>
</dbReference>
<dbReference type="OrthoDB" id="1740797at2759"/>
<name>A0A5B6VYV7_9ROSI</name>
<gene>
    <name evidence="1" type="ORF">EPI10_024496</name>
</gene>
<accession>A0A5B6VYV7</accession>
<proteinExistence type="predicted"/>
<dbReference type="AlphaFoldDB" id="A0A5B6VYV7"/>
<comment type="caution">
    <text evidence="1">The sequence shown here is derived from an EMBL/GenBank/DDBJ whole genome shotgun (WGS) entry which is preliminary data.</text>
</comment>
<organism evidence="1 2">
    <name type="scientific">Gossypium australe</name>
    <dbReference type="NCBI Taxonomy" id="47621"/>
    <lineage>
        <taxon>Eukaryota</taxon>
        <taxon>Viridiplantae</taxon>
        <taxon>Streptophyta</taxon>
        <taxon>Embryophyta</taxon>
        <taxon>Tracheophyta</taxon>
        <taxon>Spermatophyta</taxon>
        <taxon>Magnoliopsida</taxon>
        <taxon>eudicotyledons</taxon>
        <taxon>Gunneridae</taxon>
        <taxon>Pentapetalae</taxon>
        <taxon>rosids</taxon>
        <taxon>malvids</taxon>
        <taxon>Malvales</taxon>
        <taxon>Malvaceae</taxon>
        <taxon>Malvoideae</taxon>
        <taxon>Gossypium</taxon>
    </lineage>
</organism>
<sequence length="95" mass="11346">MARNERTFREYALLSLEVVQESIKRSSMIEDPNQNLKWFLQLCDTFKYNGVTNDAIDLQLLEGTRVYHDIRWTCWKILTEVFPNQQNSTTKKRNC</sequence>
<dbReference type="EMBL" id="SMMG02000005">
    <property type="protein sequence ID" value="KAA3474176.1"/>
    <property type="molecule type" value="Genomic_DNA"/>
</dbReference>
<keyword evidence="2" id="KW-1185">Reference proteome</keyword>